<accession>A0A9C9EN50</accession>
<dbReference type="SUPFAM" id="SSF50998">
    <property type="entry name" value="Quinoprotein alcohol dehydrogenase-like"/>
    <property type="match status" value="1"/>
</dbReference>
<dbReference type="Proteomes" id="UP000885826">
    <property type="component" value="Unassembled WGS sequence"/>
</dbReference>
<gene>
    <name evidence="2" type="ORF">ENI34_08505</name>
</gene>
<dbReference type="AlphaFoldDB" id="A0A9C9EN50"/>
<protein>
    <recommendedName>
        <fullName evidence="4">T9SS type A sorting domain-containing protein</fullName>
    </recommendedName>
</protein>
<name>A0A9C9EN50_UNCW3</name>
<feature type="signal peptide" evidence="1">
    <location>
        <begin position="1"/>
        <end position="22"/>
    </location>
</feature>
<evidence type="ECO:0000313" key="3">
    <source>
        <dbReference type="Proteomes" id="UP000885826"/>
    </source>
</evidence>
<reference evidence="2" key="1">
    <citation type="journal article" date="2020" name="mSystems">
        <title>Genome- and Community-Level Interaction Insights into Carbon Utilization and Element Cycling Functions of Hydrothermarchaeota in Hydrothermal Sediment.</title>
        <authorList>
            <person name="Zhou Z."/>
            <person name="Liu Y."/>
            <person name="Xu W."/>
            <person name="Pan J."/>
            <person name="Luo Z.H."/>
            <person name="Li M."/>
        </authorList>
    </citation>
    <scope>NUCLEOTIDE SEQUENCE</scope>
    <source>
        <strain evidence="2">HyVt-388</strain>
    </source>
</reference>
<evidence type="ECO:0000313" key="2">
    <source>
        <dbReference type="EMBL" id="HEC79163.1"/>
    </source>
</evidence>
<comment type="caution">
    <text evidence="2">The sequence shown here is derived from an EMBL/GenBank/DDBJ whole genome shotgun (WGS) entry which is preliminary data.</text>
</comment>
<feature type="chain" id="PRO_5039634917" description="T9SS type A sorting domain-containing protein" evidence="1">
    <location>
        <begin position="23"/>
        <end position="454"/>
    </location>
</feature>
<dbReference type="InterPro" id="IPR011047">
    <property type="entry name" value="Quinoprotein_ADH-like_sf"/>
</dbReference>
<evidence type="ECO:0008006" key="4">
    <source>
        <dbReference type="Google" id="ProtNLM"/>
    </source>
</evidence>
<evidence type="ECO:0000256" key="1">
    <source>
        <dbReference type="SAM" id="SignalP"/>
    </source>
</evidence>
<organism evidence="2 3">
    <name type="scientific">candidate division WOR-3 bacterium</name>
    <dbReference type="NCBI Taxonomy" id="2052148"/>
    <lineage>
        <taxon>Bacteria</taxon>
        <taxon>Bacteria division WOR-3</taxon>
    </lineage>
</organism>
<dbReference type="EMBL" id="DRIG01000091">
    <property type="protein sequence ID" value="HEC79163.1"/>
    <property type="molecule type" value="Genomic_DNA"/>
</dbReference>
<dbReference type="PANTHER" id="PTHR42754">
    <property type="entry name" value="ENDOGLUCANASE"/>
    <property type="match status" value="1"/>
</dbReference>
<proteinExistence type="predicted"/>
<dbReference type="PANTHER" id="PTHR42754:SF1">
    <property type="entry name" value="LIPOPROTEIN"/>
    <property type="match status" value="1"/>
</dbReference>
<sequence>MIKLNLWLIAIIIIMMKSLAFAQPDTLWTKTYGGSDEDIGASVQQTTDNGYIICAYTMSYGPGSYDVYLIKTDADGDTLWTKIFGGTAWDFGYSVQQTTDGGYIIAGVTYSYGAGSGDVYLIKTDADGDTLWIKTIGGTEDDRGYSVQQTTDGGYIIAGYSCSVSGFVPDAYLVKTDANGDTLWTKTFGSSNYWDEAFSVQQTTDNGYIIAGRTDSYGAGDFDAYLIKTDADGNTIWMKTFGGTDENWVYSVQQTTDNGYIIAGLTGDLDSGDVYLVKTDADGNTQWTKTFGGVGDDRAFSVQQTTDNGYIIAGRTDSYGAGGFDVYLIKTDADGDTLWTKTFGGLGDDGGRWVQQTTDNGYIITGWTKSFGAGNYDIYLIKTESELGIEEESDNPIRHLHGPTIISGPLQLPETKEYRVFDVSGREIKPGHIKPGIYFIEVEGRIERKVVKIR</sequence>
<keyword evidence="1" id="KW-0732">Signal</keyword>